<evidence type="ECO:0000259" key="3">
    <source>
        <dbReference type="PROSITE" id="PS51782"/>
    </source>
</evidence>
<organism evidence="4 5">
    <name type="scientific">Microbacterium panaciterrae</name>
    <dbReference type="NCBI Taxonomy" id="985759"/>
    <lineage>
        <taxon>Bacteria</taxon>
        <taxon>Bacillati</taxon>
        <taxon>Actinomycetota</taxon>
        <taxon>Actinomycetes</taxon>
        <taxon>Micrococcales</taxon>
        <taxon>Microbacteriaceae</taxon>
        <taxon>Microbacterium</taxon>
    </lineage>
</organism>
<feature type="compositionally biased region" description="Polar residues" evidence="1">
    <location>
        <begin position="242"/>
        <end position="251"/>
    </location>
</feature>
<evidence type="ECO:0000313" key="4">
    <source>
        <dbReference type="EMBL" id="GAA4481335.1"/>
    </source>
</evidence>
<dbReference type="CDD" id="cd00118">
    <property type="entry name" value="LysM"/>
    <property type="match status" value="1"/>
</dbReference>
<keyword evidence="2" id="KW-0732">Signal</keyword>
<keyword evidence="5" id="KW-1185">Reference proteome</keyword>
<feature type="region of interest" description="Disordered" evidence="1">
    <location>
        <begin position="238"/>
        <end position="257"/>
    </location>
</feature>
<reference evidence="5" key="1">
    <citation type="journal article" date="2019" name="Int. J. Syst. Evol. Microbiol.">
        <title>The Global Catalogue of Microorganisms (GCM) 10K type strain sequencing project: providing services to taxonomists for standard genome sequencing and annotation.</title>
        <authorList>
            <consortium name="The Broad Institute Genomics Platform"/>
            <consortium name="The Broad Institute Genome Sequencing Center for Infectious Disease"/>
            <person name="Wu L."/>
            <person name="Ma J."/>
        </authorList>
    </citation>
    <scope>NUCLEOTIDE SEQUENCE [LARGE SCALE GENOMIC DNA]</scope>
    <source>
        <strain evidence="5">JCM 17839</strain>
    </source>
</reference>
<dbReference type="EMBL" id="BAABGP010000007">
    <property type="protein sequence ID" value="GAA4481335.1"/>
    <property type="molecule type" value="Genomic_DNA"/>
</dbReference>
<feature type="domain" description="LysM" evidence="3">
    <location>
        <begin position="203"/>
        <end position="252"/>
    </location>
</feature>
<dbReference type="PROSITE" id="PS51257">
    <property type="entry name" value="PROKAR_LIPOPROTEIN"/>
    <property type="match status" value="1"/>
</dbReference>
<dbReference type="Proteomes" id="UP001500731">
    <property type="component" value="Unassembled WGS sequence"/>
</dbReference>
<evidence type="ECO:0000256" key="2">
    <source>
        <dbReference type="SAM" id="SignalP"/>
    </source>
</evidence>
<comment type="caution">
    <text evidence="4">The sequence shown here is derived from an EMBL/GenBank/DDBJ whole genome shotgun (WGS) entry which is preliminary data.</text>
</comment>
<gene>
    <name evidence="4" type="ORF">GCM10023171_09670</name>
</gene>
<evidence type="ECO:0000313" key="5">
    <source>
        <dbReference type="Proteomes" id="UP001500731"/>
    </source>
</evidence>
<dbReference type="InterPro" id="IPR018392">
    <property type="entry name" value="LysM"/>
</dbReference>
<feature type="chain" id="PRO_5045667249" description="LysM domain-containing protein" evidence="2">
    <location>
        <begin position="22"/>
        <end position="257"/>
    </location>
</feature>
<sequence length="257" mass="26600">MGKLTHSPALLATAFAGLAFLAGCTADEPAVHHVTSNSHTPAHTDDGKAATTSVTVATGTLASPDQATSGTVKIEETDGRFSITVSDFVSSHPGQVSILLNEPETSVCEQAAYAWNAGETAPESVLTALLPSTSPGWTNPSNFVALTIAQTDPASSEGCDLKGIASAPLKWTLTDPRPSLRPIDSGSEPGAEGTVTSAGGIPTSYLVAADDTYRDIAKRLGISVDDLEYLNPDRAQGDYTHPTVNLGTTLNLDPARR</sequence>
<protein>
    <recommendedName>
        <fullName evidence="3">LysM domain-containing protein</fullName>
    </recommendedName>
</protein>
<name>A0ABP8P3A3_9MICO</name>
<evidence type="ECO:0000256" key="1">
    <source>
        <dbReference type="SAM" id="MobiDB-lite"/>
    </source>
</evidence>
<dbReference type="RefSeq" id="WP_345184919.1">
    <property type="nucleotide sequence ID" value="NZ_BAABGP010000007.1"/>
</dbReference>
<feature type="signal peptide" evidence="2">
    <location>
        <begin position="1"/>
        <end position="21"/>
    </location>
</feature>
<dbReference type="Gene3D" id="3.10.350.10">
    <property type="entry name" value="LysM domain"/>
    <property type="match status" value="1"/>
</dbReference>
<proteinExistence type="predicted"/>
<accession>A0ABP8P3A3</accession>
<feature type="region of interest" description="Disordered" evidence="1">
    <location>
        <begin position="175"/>
        <end position="199"/>
    </location>
</feature>
<dbReference type="PROSITE" id="PS51782">
    <property type="entry name" value="LYSM"/>
    <property type="match status" value="1"/>
</dbReference>
<dbReference type="InterPro" id="IPR036779">
    <property type="entry name" value="LysM_dom_sf"/>
</dbReference>